<dbReference type="InterPro" id="IPR005079">
    <property type="entry name" value="Peptidase_C45_hydrolase"/>
</dbReference>
<evidence type="ECO:0000256" key="1">
    <source>
        <dbReference type="SAM" id="SignalP"/>
    </source>
</evidence>
<evidence type="ECO:0000313" key="4">
    <source>
        <dbReference type="Proteomes" id="UP000190750"/>
    </source>
</evidence>
<reference evidence="3 4" key="1">
    <citation type="submission" date="2017-01" db="EMBL/GenBank/DDBJ databases">
        <title>Genome sequencing of Rhodoferax fermentans JCM 7819.</title>
        <authorList>
            <person name="Kim Y.J."/>
            <person name="Farh M.E.-A."/>
            <person name="Yang D.-C."/>
        </authorList>
    </citation>
    <scope>NUCLEOTIDE SEQUENCE [LARGE SCALE GENOMIC DNA]</scope>
    <source>
        <strain evidence="3 4">JCM 7819</strain>
    </source>
</reference>
<accession>A0A1T1AXF4</accession>
<keyword evidence="1" id="KW-0732">Signal</keyword>
<gene>
    <name evidence="3" type="ORF">RF819_19840</name>
</gene>
<protein>
    <recommendedName>
        <fullName evidence="2">Peptidase C45 hydrolase domain-containing protein</fullName>
    </recommendedName>
</protein>
<keyword evidence="4" id="KW-1185">Reference proteome</keyword>
<dbReference type="STRING" id="28066.RF819_19840"/>
<dbReference type="RefSeq" id="WP_078366535.1">
    <property type="nucleotide sequence ID" value="NZ_MTJN01000002.1"/>
</dbReference>
<comment type="caution">
    <text evidence="3">The sequence shown here is derived from an EMBL/GenBank/DDBJ whole genome shotgun (WGS) entry which is preliminary data.</text>
</comment>
<dbReference type="Proteomes" id="UP000190750">
    <property type="component" value="Unassembled WGS sequence"/>
</dbReference>
<feature type="signal peptide" evidence="1">
    <location>
        <begin position="1"/>
        <end position="21"/>
    </location>
</feature>
<feature type="domain" description="Peptidase C45 hydrolase" evidence="2">
    <location>
        <begin position="33"/>
        <end position="259"/>
    </location>
</feature>
<evidence type="ECO:0000313" key="3">
    <source>
        <dbReference type="EMBL" id="OOV08648.1"/>
    </source>
</evidence>
<feature type="chain" id="PRO_5012006798" description="Peptidase C45 hydrolase domain-containing protein" evidence="1">
    <location>
        <begin position="22"/>
        <end position="283"/>
    </location>
</feature>
<name>A0A1T1AXF4_RHOFE</name>
<sequence>MRGRILLLVWSVLLAPWSAWACTLWAVAGTQAGGGTLISKNRDWVPDHWQYLKKVSPKTGLKFLGLYAEGNNAPGLKAGVNERGLSIVSASSNIPRSVREAQPDKHGIMVQVLSGYSTVRAVLDDAALLFSKSRANFFMLSDRRMVVQVEVGLDGTFSVKSRDSGSLAHTNHYLDPALAALYNQKIGTSSATRLNRIQTLLGQQTELYTLDQFSAFSHDQHDGANNSLWRSGREHTMASWIVAVPAQGAPRLRVLLANPGQQPSTHELLLDDAFWQATAKTGY</sequence>
<dbReference type="Gene3D" id="3.60.60.10">
    <property type="entry name" value="Penicillin V Acylase, Chain A"/>
    <property type="match status" value="1"/>
</dbReference>
<dbReference type="EMBL" id="MTJN01000002">
    <property type="protein sequence ID" value="OOV08648.1"/>
    <property type="molecule type" value="Genomic_DNA"/>
</dbReference>
<dbReference type="Pfam" id="PF03417">
    <property type="entry name" value="AAT"/>
    <property type="match status" value="1"/>
</dbReference>
<dbReference type="AlphaFoldDB" id="A0A1T1AXF4"/>
<organism evidence="3 4">
    <name type="scientific">Rhodoferax fermentans</name>
    <dbReference type="NCBI Taxonomy" id="28066"/>
    <lineage>
        <taxon>Bacteria</taxon>
        <taxon>Pseudomonadati</taxon>
        <taxon>Pseudomonadota</taxon>
        <taxon>Betaproteobacteria</taxon>
        <taxon>Burkholderiales</taxon>
        <taxon>Comamonadaceae</taxon>
        <taxon>Rhodoferax</taxon>
    </lineage>
</organism>
<proteinExistence type="predicted"/>
<evidence type="ECO:0000259" key="2">
    <source>
        <dbReference type="Pfam" id="PF03417"/>
    </source>
</evidence>
<dbReference type="OrthoDB" id="9155544at2"/>